<name>A0A8H5AHI6_FUSOX</name>
<dbReference type="PANTHER" id="PTHR47256:SF1">
    <property type="entry name" value="ZN(II)2CYS6 TRANSCRIPTION FACTOR (EUROFUNG)"/>
    <property type="match status" value="1"/>
</dbReference>
<dbReference type="CDD" id="cd00067">
    <property type="entry name" value="GAL4"/>
    <property type="match status" value="1"/>
</dbReference>
<dbReference type="Pfam" id="PF04082">
    <property type="entry name" value="Fungal_trans"/>
    <property type="match status" value="1"/>
</dbReference>
<dbReference type="GO" id="GO:0008270">
    <property type="term" value="F:zinc ion binding"/>
    <property type="evidence" value="ECO:0007669"/>
    <property type="project" value="InterPro"/>
</dbReference>
<evidence type="ECO:0000313" key="5">
    <source>
        <dbReference type="Proteomes" id="UP000558688"/>
    </source>
</evidence>
<dbReference type="AlphaFoldDB" id="A0A8H5AHI6"/>
<evidence type="ECO:0000256" key="1">
    <source>
        <dbReference type="ARBA" id="ARBA00023242"/>
    </source>
</evidence>
<gene>
    <name evidence="4" type="ORF">FOXYS1_3686</name>
</gene>
<evidence type="ECO:0000313" key="4">
    <source>
        <dbReference type="EMBL" id="KAF5265498.1"/>
    </source>
</evidence>
<dbReference type="InterPro" id="IPR053187">
    <property type="entry name" value="Notoamide_regulator"/>
</dbReference>
<feature type="domain" description="Xylanolytic transcriptional activator regulatory" evidence="3">
    <location>
        <begin position="221"/>
        <end position="282"/>
    </location>
</feature>
<dbReference type="EMBL" id="JAAFOW010000558">
    <property type="protein sequence ID" value="KAF5265498.1"/>
    <property type="molecule type" value="Genomic_DNA"/>
</dbReference>
<dbReference type="GO" id="GO:0000981">
    <property type="term" value="F:DNA-binding transcription factor activity, RNA polymerase II-specific"/>
    <property type="evidence" value="ECO:0007669"/>
    <property type="project" value="InterPro"/>
</dbReference>
<proteinExistence type="predicted"/>
<evidence type="ECO:0000256" key="2">
    <source>
        <dbReference type="SAM" id="MobiDB-lite"/>
    </source>
</evidence>
<accession>A0A8H5AHI6</accession>
<evidence type="ECO:0000259" key="3">
    <source>
        <dbReference type="Pfam" id="PF04082"/>
    </source>
</evidence>
<comment type="caution">
    <text evidence="4">The sequence shown here is derived from an EMBL/GenBank/DDBJ whole genome shotgun (WGS) entry which is preliminary data.</text>
</comment>
<dbReference type="InterPro" id="IPR001138">
    <property type="entry name" value="Zn2Cys6_DnaBD"/>
</dbReference>
<feature type="region of interest" description="Disordered" evidence="2">
    <location>
        <begin position="1"/>
        <end position="23"/>
    </location>
</feature>
<protein>
    <recommendedName>
        <fullName evidence="3">Xylanolytic transcriptional activator regulatory domain-containing protein</fullName>
    </recommendedName>
</protein>
<dbReference type="Proteomes" id="UP000558688">
    <property type="component" value="Unassembled WGS sequence"/>
</dbReference>
<dbReference type="CDD" id="cd12148">
    <property type="entry name" value="fungal_TF_MHR"/>
    <property type="match status" value="1"/>
</dbReference>
<sequence>MIPNRSSNISDPSTSSTRESSQGTNLRLLLPAPHPHPCNGARPMCSQCRIKHTDCIYRRTPEGIYREKLEALQVSHPAAVIYRAIQTRPEAEVHEIIRRIRAGSDAETAAHQLGTADFLLQVQLDPETRCRYQFLYSPSMPSYLQTSTNPFIHTLIHEWNENDHAGTASVPPLWESEEKCKAQYLRPVHAASIVDSRMDEIIPSQWTTVNADDDLMRTLIRAYFLYEYDWFTFFHKDYFLDDMLAGSSTFCSPLLVNAILAVGCLTLTVLFVSTAKITSRNQQSSGTQEALVTDTLASAYLVQAIDIAHELGLFEPTTYLKHKKLRHSYDLTAWSLFHWQCTLSLQFQTAPLLRTPPHSPLPDPDLNPDWYSEIWLKYPSTSVLVPMQYRYTFKARVDFSLILNAAMLQASTNESDNQVVQSGTGRIFETIEKLEAWYRTLLDPLLPSNIVFPSQLKLQLHYCYVLIQLYEILASHGNNSSPPLLLDQDKLQKSLTHYRAYFETVLRIHYLRHSFEYGNMMLPQFLTMLAFLALNKLDSLRTRDSSEPNISSMDVGDTDPRAAKATLFIAQKGLSDQGRGYYWRKTYFKTSSIV</sequence>
<keyword evidence="1" id="KW-0539">Nucleus</keyword>
<organism evidence="4 5">
    <name type="scientific">Fusarium oxysporum</name>
    <name type="common">Fusarium vascular wilt</name>
    <dbReference type="NCBI Taxonomy" id="5507"/>
    <lineage>
        <taxon>Eukaryota</taxon>
        <taxon>Fungi</taxon>
        <taxon>Dikarya</taxon>
        <taxon>Ascomycota</taxon>
        <taxon>Pezizomycotina</taxon>
        <taxon>Sordariomycetes</taxon>
        <taxon>Hypocreomycetidae</taxon>
        <taxon>Hypocreales</taxon>
        <taxon>Nectriaceae</taxon>
        <taxon>Fusarium</taxon>
        <taxon>Fusarium oxysporum species complex</taxon>
    </lineage>
</organism>
<dbReference type="InterPro" id="IPR007219">
    <property type="entry name" value="XnlR_reg_dom"/>
</dbReference>
<dbReference type="PANTHER" id="PTHR47256">
    <property type="entry name" value="ZN(II)2CYS6 TRANSCRIPTION FACTOR (EUROFUNG)-RELATED"/>
    <property type="match status" value="1"/>
</dbReference>
<reference evidence="4" key="1">
    <citation type="submission" date="2020-02" db="EMBL/GenBank/DDBJ databases">
        <title>Identification and distribution of gene clusters putatively required for synthesis of sphingolipid metabolism inhibitors in phylogenetically diverse species of the filamentous fungus Fusarium.</title>
        <authorList>
            <person name="Kim H.-S."/>
            <person name="Busman M."/>
            <person name="Brown D.W."/>
            <person name="Divon H."/>
            <person name="Uhlig S."/>
            <person name="Proctor R.H."/>
        </authorList>
    </citation>
    <scope>NUCLEOTIDE SEQUENCE [LARGE SCALE GENOMIC DNA]</scope>
    <source>
        <strain evidence="4">NRRL 39464</strain>
    </source>
</reference>